<gene>
    <name evidence="2" type="ORF">METZ01_LOCUS85948</name>
</gene>
<dbReference type="PROSITE" id="PS01031">
    <property type="entry name" value="SHSP"/>
    <property type="match status" value="1"/>
</dbReference>
<evidence type="ECO:0000259" key="1">
    <source>
        <dbReference type="PROSITE" id="PS01031"/>
    </source>
</evidence>
<protein>
    <recommendedName>
        <fullName evidence="1">SHSP domain-containing protein</fullName>
    </recommendedName>
</protein>
<sequence length="130" mass="15045">MDKMISNVFENDWNFPVRSKTNWSPPVDVKETDDSFTLTADIPGLTKKEVNVNIADGIVSISGERKFEDEKESDNYHYRERRYGSFLRTFNLPETVKEEEITASFKNGTLSIELPKQEVVLPKERQIKIS</sequence>
<feature type="domain" description="SHSP" evidence="1">
    <location>
        <begin position="18"/>
        <end position="130"/>
    </location>
</feature>
<dbReference type="Pfam" id="PF00011">
    <property type="entry name" value="HSP20"/>
    <property type="match status" value="1"/>
</dbReference>
<reference evidence="2" key="1">
    <citation type="submission" date="2018-05" db="EMBL/GenBank/DDBJ databases">
        <authorList>
            <person name="Lanie J.A."/>
            <person name="Ng W.-L."/>
            <person name="Kazmierczak K.M."/>
            <person name="Andrzejewski T.M."/>
            <person name="Davidsen T.M."/>
            <person name="Wayne K.J."/>
            <person name="Tettelin H."/>
            <person name="Glass J.I."/>
            <person name="Rusch D."/>
            <person name="Podicherti R."/>
            <person name="Tsui H.-C.T."/>
            <person name="Winkler M.E."/>
        </authorList>
    </citation>
    <scope>NUCLEOTIDE SEQUENCE</scope>
</reference>
<name>A0A381UYS3_9ZZZZ</name>
<dbReference type="EMBL" id="UINC01007397">
    <property type="protein sequence ID" value="SVA33094.1"/>
    <property type="molecule type" value="Genomic_DNA"/>
</dbReference>
<dbReference type="AlphaFoldDB" id="A0A381UYS3"/>
<dbReference type="Gene3D" id="2.60.40.790">
    <property type="match status" value="1"/>
</dbReference>
<dbReference type="InterPro" id="IPR008978">
    <property type="entry name" value="HSP20-like_chaperone"/>
</dbReference>
<dbReference type="CDD" id="cd06464">
    <property type="entry name" value="ACD_sHsps-like"/>
    <property type="match status" value="1"/>
</dbReference>
<dbReference type="SUPFAM" id="SSF49764">
    <property type="entry name" value="HSP20-like chaperones"/>
    <property type="match status" value="1"/>
</dbReference>
<dbReference type="InterPro" id="IPR031107">
    <property type="entry name" value="Small_HSP"/>
</dbReference>
<dbReference type="InterPro" id="IPR002068">
    <property type="entry name" value="A-crystallin/Hsp20_dom"/>
</dbReference>
<evidence type="ECO:0000313" key="2">
    <source>
        <dbReference type="EMBL" id="SVA33094.1"/>
    </source>
</evidence>
<organism evidence="2">
    <name type="scientific">marine metagenome</name>
    <dbReference type="NCBI Taxonomy" id="408172"/>
    <lineage>
        <taxon>unclassified sequences</taxon>
        <taxon>metagenomes</taxon>
        <taxon>ecological metagenomes</taxon>
    </lineage>
</organism>
<accession>A0A381UYS3</accession>
<proteinExistence type="predicted"/>
<dbReference type="PANTHER" id="PTHR11527">
    <property type="entry name" value="HEAT-SHOCK PROTEIN 20 FAMILY MEMBER"/>
    <property type="match status" value="1"/>
</dbReference>